<organism evidence="1 2">
    <name type="scientific">Thalassobacterium sedimentorum</name>
    <dbReference type="NCBI Taxonomy" id="3041258"/>
    <lineage>
        <taxon>Bacteria</taxon>
        <taxon>Pseudomonadati</taxon>
        <taxon>Verrucomicrobiota</taxon>
        <taxon>Opitutia</taxon>
        <taxon>Puniceicoccales</taxon>
        <taxon>Coraliomargaritaceae</taxon>
        <taxon>Thalassobacterium</taxon>
    </lineage>
</organism>
<protein>
    <recommendedName>
        <fullName evidence="3">HTH-like domain-containing protein</fullName>
    </recommendedName>
</protein>
<dbReference type="EMBL" id="JARXIC010000052">
    <property type="protein sequence ID" value="MDQ8196196.1"/>
    <property type="molecule type" value="Genomic_DNA"/>
</dbReference>
<reference evidence="1 2" key="1">
    <citation type="submission" date="2023-04" db="EMBL/GenBank/DDBJ databases">
        <title>A novel bacteria isolated from coastal sediment.</title>
        <authorList>
            <person name="Liu X.-J."/>
            <person name="Du Z.-J."/>
        </authorList>
    </citation>
    <scope>NUCLEOTIDE SEQUENCE [LARGE SCALE GENOMIC DNA]</scope>
    <source>
        <strain evidence="1 2">SDUM461004</strain>
    </source>
</reference>
<dbReference type="Proteomes" id="UP001243717">
    <property type="component" value="Unassembled WGS sequence"/>
</dbReference>
<keyword evidence="2" id="KW-1185">Reference proteome</keyword>
<dbReference type="RefSeq" id="WP_308986633.1">
    <property type="nucleotide sequence ID" value="NZ_JARXIC010000052.1"/>
</dbReference>
<evidence type="ECO:0000313" key="1">
    <source>
        <dbReference type="EMBL" id="MDQ8196196.1"/>
    </source>
</evidence>
<comment type="caution">
    <text evidence="1">The sequence shown here is derived from an EMBL/GenBank/DDBJ whole genome shotgun (WGS) entry which is preliminary data.</text>
</comment>
<name>A0ABU1AN23_9BACT</name>
<gene>
    <name evidence="1" type="ORF">QEH59_17310</name>
</gene>
<proteinExistence type="predicted"/>
<sequence>MQFASIVTPDRILYWHRKLVALKYTAKRKIQTDREKEMDTIREFCIKFAEENVSWGYGRIQGALSNFGYEVSETTVGNILRAAGIPPAEDRMKKSTWKQFVRSHMATMCVADFLTTEVWTLHGLVRYSRMNFARPWKHQE</sequence>
<evidence type="ECO:0008006" key="3">
    <source>
        <dbReference type="Google" id="ProtNLM"/>
    </source>
</evidence>
<accession>A0ABU1AN23</accession>
<evidence type="ECO:0000313" key="2">
    <source>
        <dbReference type="Proteomes" id="UP001243717"/>
    </source>
</evidence>